<evidence type="ECO:0000256" key="4">
    <source>
        <dbReference type="ARBA" id="ARBA00038054"/>
    </source>
</evidence>
<dbReference type="Proteomes" id="UP000076761">
    <property type="component" value="Unassembled WGS sequence"/>
</dbReference>
<keyword evidence="7" id="KW-1185">Reference proteome</keyword>
<dbReference type="PANTHER" id="PTHR33798">
    <property type="entry name" value="FLAVOPROTEIN OXYGENASE"/>
    <property type="match status" value="1"/>
</dbReference>
<proteinExistence type="inferred from homology"/>
<evidence type="ECO:0000256" key="2">
    <source>
        <dbReference type="ARBA" id="ARBA00022630"/>
    </source>
</evidence>
<comment type="cofactor">
    <cofactor evidence="1">
        <name>FMN</name>
        <dbReference type="ChEBI" id="CHEBI:58210"/>
    </cofactor>
</comment>
<dbReference type="SUPFAM" id="SSF50475">
    <property type="entry name" value="FMN-binding split barrel"/>
    <property type="match status" value="1"/>
</dbReference>
<sequence>MSSDSRILVLPPFDATASFKYTESPNPQWKLGDGMPLNSPQARQWKEDEKLGWKTWDMDEMPKPARYKLLTSAVGPRPIAFVSTLSADGIPNLAPFSYFSMVAHDPPIVSISFSLPPNSPKDTRENIRITKEFTVNLISEPWIEAANACAVDAPLEIDEWVVSGLTKEPSDVVKPPRVKESAVSLECELFHFQDICPPGSDLVTNTLVLGLIKKAHIRNAVLAQGGNSVDPEKLRPVARFGGQTYARLGDGFELPRPAWKNVESIVHGLMGEPNGHSSS</sequence>
<dbReference type="GO" id="GO:0010181">
    <property type="term" value="F:FMN binding"/>
    <property type="evidence" value="ECO:0007669"/>
    <property type="project" value="InterPro"/>
</dbReference>
<evidence type="ECO:0000313" key="7">
    <source>
        <dbReference type="Proteomes" id="UP000076761"/>
    </source>
</evidence>
<comment type="similarity">
    <text evidence="4">Belongs to the flavoredoxin family.</text>
</comment>
<evidence type="ECO:0000259" key="5">
    <source>
        <dbReference type="SMART" id="SM00903"/>
    </source>
</evidence>
<dbReference type="PANTHER" id="PTHR33798:SF5">
    <property type="entry name" value="FLAVIN REDUCTASE LIKE DOMAIN-CONTAINING PROTEIN"/>
    <property type="match status" value="1"/>
</dbReference>
<dbReference type="SMART" id="SM00903">
    <property type="entry name" value="Flavin_Reduct"/>
    <property type="match status" value="1"/>
</dbReference>
<dbReference type="AlphaFoldDB" id="A0A165TK68"/>
<gene>
    <name evidence="6" type="ORF">NEOLEDRAFT_1131828</name>
</gene>
<dbReference type="InterPro" id="IPR012349">
    <property type="entry name" value="Split_barrel_FMN-bd"/>
</dbReference>
<protein>
    <recommendedName>
        <fullName evidence="5">Flavin reductase like domain-containing protein</fullName>
    </recommendedName>
</protein>
<evidence type="ECO:0000256" key="3">
    <source>
        <dbReference type="ARBA" id="ARBA00022643"/>
    </source>
</evidence>
<feature type="domain" description="Flavin reductase like" evidence="5">
    <location>
        <begin position="74"/>
        <end position="229"/>
    </location>
</feature>
<evidence type="ECO:0000256" key="1">
    <source>
        <dbReference type="ARBA" id="ARBA00001917"/>
    </source>
</evidence>
<name>A0A165TK68_9AGAM</name>
<dbReference type="InParanoid" id="A0A165TK68"/>
<dbReference type="Gene3D" id="2.30.110.10">
    <property type="entry name" value="Electron Transport, Fmn-binding Protein, Chain A"/>
    <property type="match status" value="1"/>
</dbReference>
<keyword evidence="3" id="KW-0288">FMN</keyword>
<dbReference type="Pfam" id="PF01613">
    <property type="entry name" value="Flavin_Reduct"/>
    <property type="match status" value="1"/>
</dbReference>
<dbReference type="InterPro" id="IPR002563">
    <property type="entry name" value="Flavin_Rdtase-like_dom"/>
</dbReference>
<evidence type="ECO:0000313" key="6">
    <source>
        <dbReference type="EMBL" id="KZT26791.1"/>
    </source>
</evidence>
<reference evidence="6 7" key="1">
    <citation type="journal article" date="2016" name="Mol. Biol. Evol.">
        <title>Comparative Genomics of Early-Diverging Mushroom-Forming Fungi Provides Insights into the Origins of Lignocellulose Decay Capabilities.</title>
        <authorList>
            <person name="Nagy L.G."/>
            <person name="Riley R."/>
            <person name="Tritt A."/>
            <person name="Adam C."/>
            <person name="Daum C."/>
            <person name="Floudas D."/>
            <person name="Sun H."/>
            <person name="Yadav J.S."/>
            <person name="Pangilinan J."/>
            <person name="Larsson K.H."/>
            <person name="Matsuura K."/>
            <person name="Barry K."/>
            <person name="Labutti K."/>
            <person name="Kuo R."/>
            <person name="Ohm R.A."/>
            <person name="Bhattacharya S.S."/>
            <person name="Shirouzu T."/>
            <person name="Yoshinaga Y."/>
            <person name="Martin F.M."/>
            <person name="Grigoriev I.V."/>
            <person name="Hibbett D.S."/>
        </authorList>
    </citation>
    <scope>NUCLEOTIDE SEQUENCE [LARGE SCALE GENOMIC DNA]</scope>
    <source>
        <strain evidence="6 7">HHB14362 ss-1</strain>
    </source>
</reference>
<dbReference type="OrthoDB" id="10250990at2759"/>
<organism evidence="6 7">
    <name type="scientific">Neolentinus lepideus HHB14362 ss-1</name>
    <dbReference type="NCBI Taxonomy" id="1314782"/>
    <lineage>
        <taxon>Eukaryota</taxon>
        <taxon>Fungi</taxon>
        <taxon>Dikarya</taxon>
        <taxon>Basidiomycota</taxon>
        <taxon>Agaricomycotina</taxon>
        <taxon>Agaricomycetes</taxon>
        <taxon>Gloeophyllales</taxon>
        <taxon>Gloeophyllaceae</taxon>
        <taxon>Neolentinus</taxon>
    </lineage>
</organism>
<accession>A0A165TK68</accession>
<keyword evidence="2" id="KW-0285">Flavoprotein</keyword>
<dbReference type="EMBL" id="KV425565">
    <property type="protein sequence ID" value="KZT26791.1"/>
    <property type="molecule type" value="Genomic_DNA"/>
</dbReference>